<dbReference type="PANTHER" id="PTHR15913">
    <property type="entry name" value="ACID CLUSTER PROTEIN 33"/>
    <property type="match status" value="1"/>
</dbReference>
<dbReference type="Pfam" id="PF12697">
    <property type="entry name" value="Abhydrolase_6"/>
    <property type="match status" value="1"/>
</dbReference>
<dbReference type="PANTHER" id="PTHR15913:SF0">
    <property type="entry name" value="MASPARDIN"/>
    <property type="match status" value="1"/>
</dbReference>
<sequence length="301" mass="32754">AGPASDNDTVVFLHGTSSTAAVFFYQVQAFGEKGYRAVSAQYPAFDCPDSWCKGFDLFLDALKCRTVHIVGAGLGGFLGQHFAAKYPNRVRSLALCNAFASTGAFADRAGTLGTMISLMPTSLLRQAVLDAFPQEGYMELSAKQAIDWVGQQVHQISGDDLGSRMSLNCTPSLVSPLRLDYSQIVILESSGETMVPEELRRELKELYRDSRLAQLKSTGDFPYLSRPEEVTLFVEVHLRGLGVSPSGQGGPVLGADAAGGAMTTAREALLLGGRHDEWREQPVEPPRRPVWRNPFEDDPLL</sequence>
<feature type="non-terminal residue" evidence="6">
    <location>
        <position position="1"/>
    </location>
</feature>
<protein>
    <recommendedName>
        <fullName evidence="2">Maspardin</fullName>
    </recommendedName>
</protein>
<evidence type="ECO:0000256" key="2">
    <source>
        <dbReference type="ARBA" id="ARBA00020148"/>
    </source>
</evidence>
<dbReference type="SUPFAM" id="SSF53474">
    <property type="entry name" value="alpha/beta-Hydrolases"/>
    <property type="match status" value="1"/>
</dbReference>
<keyword evidence="7" id="KW-1185">Reference proteome</keyword>
<feature type="domain" description="AB hydrolase-1" evidence="5">
    <location>
        <begin position="10"/>
        <end position="230"/>
    </location>
</feature>
<dbReference type="EMBL" id="CAJNNV010025896">
    <property type="protein sequence ID" value="CAE8616533.1"/>
    <property type="molecule type" value="Genomic_DNA"/>
</dbReference>
<accession>A0A813FSP4</accession>
<feature type="compositionally biased region" description="Basic and acidic residues" evidence="4">
    <location>
        <begin position="274"/>
        <end position="287"/>
    </location>
</feature>
<organism evidence="6 7">
    <name type="scientific">Polarella glacialis</name>
    <name type="common">Dinoflagellate</name>
    <dbReference type="NCBI Taxonomy" id="89957"/>
    <lineage>
        <taxon>Eukaryota</taxon>
        <taxon>Sar</taxon>
        <taxon>Alveolata</taxon>
        <taxon>Dinophyceae</taxon>
        <taxon>Suessiales</taxon>
        <taxon>Suessiaceae</taxon>
        <taxon>Polarella</taxon>
    </lineage>
</organism>
<evidence type="ECO:0000256" key="1">
    <source>
        <dbReference type="ARBA" id="ARBA00004496"/>
    </source>
</evidence>
<comment type="caution">
    <text evidence="6">The sequence shown here is derived from an EMBL/GenBank/DDBJ whole genome shotgun (WGS) entry which is preliminary data.</text>
</comment>
<evidence type="ECO:0000256" key="4">
    <source>
        <dbReference type="SAM" id="MobiDB-lite"/>
    </source>
</evidence>
<reference evidence="6" key="1">
    <citation type="submission" date="2021-02" db="EMBL/GenBank/DDBJ databases">
        <authorList>
            <person name="Dougan E. K."/>
            <person name="Rhodes N."/>
            <person name="Thang M."/>
            <person name="Chan C."/>
        </authorList>
    </citation>
    <scope>NUCLEOTIDE SEQUENCE</scope>
</reference>
<dbReference type="InterPro" id="IPR026151">
    <property type="entry name" value="Maspardin"/>
</dbReference>
<dbReference type="Gene3D" id="3.40.50.1820">
    <property type="entry name" value="alpha/beta hydrolase"/>
    <property type="match status" value="1"/>
</dbReference>
<dbReference type="InterPro" id="IPR000073">
    <property type="entry name" value="AB_hydrolase_1"/>
</dbReference>
<dbReference type="OMA" id="CYVQPQK"/>
<evidence type="ECO:0000313" key="6">
    <source>
        <dbReference type="EMBL" id="CAE8616533.1"/>
    </source>
</evidence>
<keyword evidence="3" id="KW-0963">Cytoplasm</keyword>
<dbReference type="InterPro" id="IPR029058">
    <property type="entry name" value="AB_hydrolase_fold"/>
</dbReference>
<evidence type="ECO:0000256" key="3">
    <source>
        <dbReference type="ARBA" id="ARBA00022490"/>
    </source>
</evidence>
<dbReference type="AlphaFoldDB" id="A0A813FSP4"/>
<feature type="region of interest" description="Disordered" evidence="4">
    <location>
        <begin position="274"/>
        <end position="301"/>
    </location>
</feature>
<evidence type="ECO:0000259" key="5">
    <source>
        <dbReference type="Pfam" id="PF12697"/>
    </source>
</evidence>
<proteinExistence type="predicted"/>
<dbReference type="GO" id="GO:0005737">
    <property type="term" value="C:cytoplasm"/>
    <property type="evidence" value="ECO:0007669"/>
    <property type="project" value="UniProtKB-SubCell"/>
</dbReference>
<gene>
    <name evidence="6" type="ORF">PGLA1383_LOCUS34217</name>
</gene>
<comment type="subcellular location">
    <subcellularLocation>
        <location evidence="1">Cytoplasm</location>
    </subcellularLocation>
</comment>
<dbReference type="OrthoDB" id="10264550at2759"/>
<dbReference type="Proteomes" id="UP000654075">
    <property type="component" value="Unassembled WGS sequence"/>
</dbReference>
<evidence type="ECO:0000313" key="7">
    <source>
        <dbReference type="Proteomes" id="UP000654075"/>
    </source>
</evidence>
<name>A0A813FSP4_POLGL</name>